<dbReference type="KEGG" id="ccha:ELD05_03335"/>
<dbReference type="RefSeq" id="WP_127351352.1">
    <property type="nucleotide sequence ID" value="NZ_CP034791.1"/>
</dbReference>
<keyword evidence="1" id="KW-0969">Cilium</keyword>
<keyword evidence="1" id="KW-0282">Flagellum</keyword>
<protein>
    <submittedName>
        <fullName evidence="1">Flagellar biosynthesis protein</fullName>
    </submittedName>
</protein>
<accession>A0A3T0D3A8</accession>
<gene>
    <name evidence="1" type="ORF">ELD05_03335</name>
</gene>
<proteinExistence type="predicted"/>
<dbReference type="Proteomes" id="UP000282930">
    <property type="component" value="Chromosome"/>
</dbReference>
<sequence length="118" mass="13049">MTINRIGNINSNGLNNTKIERKENAQGFSGLLSQSLKISKHANERLQTQNINIDSSTLTKLEEAIKKAEQKGLKNDVLVLNGDVAYIVNVKNRVVVTVKDVNSLKDNIFTNIDGVLMI</sequence>
<dbReference type="EMBL" id="CP034791">
    <property type="protein sequence ID" value="AZT89761.1"/>
    <property type="molecule type" value="Genomic_DNA"/>
</dbReference>
<organism evidence="1 2">
    <name type="scientific">Caldicellulosiruptor changbaiensis</name>
    <dbReference type="NCBI Taxonomy" id="1222016"/>
    <lineage>
        <taxon>Bacteria</taxon>
        <taxon>Bacillati</taxon>
        <taxon>Bacillota</taxon>
        <taxon>Bacillota incertae sedis</taxon>
        <taxon>Caldicellulosiruptorales</taxon>
        <taxon>Caldicellulosiruptoraceae</taxon>
        <taxon>Caldicellulosiruptor</taxon>
    </lineage>
</organism>
<evidence type="ECO:0000313" key="2">
    <source>
        <dbReference type="Proteomes" id="UP000282930"/>
    </source>
</evidence>
<keyword evidence="1" id="KW-0966">Cell projection</keyword>
<dbReference type="Pfam" id="PF12611">
    <property type="entry name" value="Flagellar_put"/>
    <property type="match status" value="1"/>
</dbReference>
<name>A0A3T0D3A8_9FIRM</name>
<dbReference type="AlphaFoldDB" id="A0A3T0D3A8"/>
<dbReference type="InterPro" id="IPR013367">
    <property type="entry name" value="Flagellar_put"/>
</dbReference>
<evidence type="ECO:0000313" key="1">
    <source>
        <dbReference type="EMBL" id="AZT89761.1"/>
    </source>
</evidence>
<reference evidence="1 2" key="1">
    <citation type="submission" date="2018-12" db="EMBL/GenBank/DDBJ databases">
        <title>Genome sequence from the cellulolytic species, Caldicellulosiruptor changbaiensis.</title>
        <authorList>
            <person name="Blumer-Schuette S.E."/>
            <person name="Mendoza C."/>
        </authorList>
    </citation>
    <scope>NUCLEOTIDE SEQUENCE [LARGE SCALE GENOMIC DNA]</scope>
    <source>
        <strain evidence="1 2">CBS-Z</strain>
    </source>
</reference>
<dbReference type="NCBIfam" id="TIGR02530">
    <property type="entry name" value="flg_new"/>
    <property type="match status" value="1"/>
</dbReference>
<keyword evidence="2" id="KW-1185">Reference proteome</keyword>